<organism evidence="2 3">
    <name type="scientific">Luteimonas galliterrae</name>
    <dbReference type="NCBI Taxonomy" id="2940486"/>
    <lineage>
        <taxon>Bacteria</taxon>
        <taxon>Pseudomonadati</taxon>
        <taxon>Pseudomonadota</taxon>
        <taxon>Gammaproteobacteria</taxon>
        <taxon>Lysobacterales</taxon>
        <taxon>Lysobacteraceae</taxon>
        <taxon>Luteimonas</taxon>
    </lineage>
</organism>
<keyword evidence="1" id="KW-0812">Transmembrane</keyword>
<dbReference type="EMBL" id="JAMBEP010000001">
    <property type="protein sequence ID" value="MCL1633360.1"/>
    <property type="molecule type" value="Genomic_DNA"/>
</dbReference>
<feature type="transmembrane region" description="Helical" evidence="1">
    <location>
        <begin position="34"/>
        <end position="54"/>
    </location>
</feature>
<gene>
    <name evidence="2" type="ORF">M2650_01695</name>
</gene>
<accession>A0ABT0MER8</accession>
<protein>
    <submittedName>
        <fullName evidence="2">Uncharacterized protein</fullName>
    </submittedName>
</protein>
<feature type="transmembrane region" description="Helical" evidence="1">
    <location>
        <begin position="172"/>
        <end position="191"/>
    </location>
</feature>
<dbReference type="Proteomes" id="UP001431217">
    <property type="component" value="Unassembled WGS sequence"/>
</dbReference>
<keyword evidence="1" id="KW-0472">Membrane</keyword>
<feature type="transmembrane region" description="Helical" evidence="1">
    <location>
        <begin position="138"/>
        <end position="160"/>
    </location>
</feature>
<evidence type="ECO:0000313" key="2">
    <source>
        <dbReference type="EMBL" id="MCL1633360.1"/>
    </source>
</evidence>
<evidence type="ECO:0000313" key="3">
    <source>
        <dbReference type="Proteomes" id="UP001431217"/>
    </source>
</evidence>
<keyword evidence="3" id="KW-1185">Reference proteome</keyword>
<dbReference type="RefSeq" id="WP_249470393.1">
    <property type="nucleotide sequence ID" value="NZ_JAMBEP010000001.1"/>
</dbReference>
<sequence length="216" mass="23699">MTIKHITLSSIAEKLSDDDRSALSKLFPGWVEKASLGGVVVGLLLFSGYLFFNFEHRNTVGAIGLVLAASFSLVWMLVGIFRDTKSFVGEVKRPLDSLDNSYQRHLWAVAALKSVSVEDLGSAHRFVVHRLQLIPKNIGFLVGSVEFVGLVPLLLAAWWAWRSAGAPVDFSFFEKLILSFASGIYIGTLLVRSKLATLSRVEHVLAEAIQARGPQS</sequence>
<proteinExistence type="predicted"/>
<reference evidence="2 3" key="1">
    <citation type="submission" date="2022-05" db="EMBL/GenBank/DDBJ databases">
        <title>Luteimonas sp. SX5, whole genome shotgun sequencing project.</title>
        <authorList>
            <person name="Zhao G."/>
            <person name="Shen L."/>
        </authorList>
    </citation>
    <scope>NUCLEOTIDE SEQUENCE [LARGE SCALE GENOMIC DNA]</scope>
    <source>
        <strain evidence="2 3">SX5</strain>
    </source>
</reference>
<evidence type="ECO:0000256" key="1">
    <source>
        <dbReference type="SAM" id="Phobius"/>
    </source>
</evidence>
<keyword evidence="1" id="KW-1133">Transmembrane helix</keyword>
<feature type="transmembrane region" description="Helical" evidence="1">
    <location>
        <begin position="60"/>
        <end position="81"/>
    </location>
</feature>
<comment type="caution">
    <text evidence="2">The sequence shown here is derived from an EMBL/GenBank/DDBJ whole genome shotgun (WGS) entry which is preliminary data.</text>
</comment>
<name>A0ABT0MER8_9GAMM</name>